<sequence>MARRAQGALLSGSGKGVDDLLSSYDANGFYDELFGSASKPASHTEAVKDRLRQLDYDDLRRRASDAERELYNLGITFLVYSDAKAVDRILPFDVIPRIIAAKEWAHLEKGVQQRIAALNMFLHDIYHDQHVLKDGIIPAELVLGNANYRPQMQGITLPFKTYIHIAGVDLVRDHEGTFRVLEDNGRVPSGVSYVVENRHMMLRAFPDLMGDIGLRNVENYGAKLLDAMCEIAPPRADVDSYDPQVVLLSPGAYNSAYFEHIFLAREMGVPLVEGRDLAVIDDKVYMKTTGGLRRVDSIYRRIGDDFLDPLAFNPDSMLGVPGIFEAYRKGNVALANAIGTGVADDKAVYAYVPRMIKYYLGEDALIPNVDTHICREPDALQYTLDNLDKLVVKPVGEAGGYGITIGPRASKAELEECRAKLLEDPANYISQPMVPLSVCPTLTEEGIEPRHVDLRPFAITAKSTWVLPGGLTRVALKKGTLIVNSSQGGGSKDTWVLTEGGQAEPEPVADDSTDPFHTQSQSHAALSSSQSQSQSQ</sequence>
<dbReference type="SUPFAM" id="SSF56059">
    <property type="entry name" value="Glutathione synthetase ATP-binding domain-like"/>
    <property type="match status" value="1"/>
</dbReference>
<keyword evidence="4" id="KW-1185">Reference proteome</keyword>
<evidence type="ECO:0000313" key="4">
    <source>
        <dbReference type="Proteomes" id="UP000216998"/>
    </source>
</evidence>
<dbReference type="EMBL" id="NOXU01000030">
    <property type="protein sequence ID" value="OYQ33529.1"/>
    <property type="molecule type" value="Genomic_DNA"/>
</dbReference>
<dbReference type="InterPro" id="IPR025841">
    <property type="entry name" value="CP_ATPgrasp_2"/>
</dbReference>
<dbReference type="InterPro" id="IPR016450">
    <property type="entry name" value="UCP005522"/>
</dbReference>
<dbReference type="Gene3D" id="3.40.50.11290">
    <property type="match status" value="1"/>
</dbReference>
<dbReference type="Gene3D" id="3.30.1490.270">
    <property type="match status" value="1"/>
</dbReference>
<evidence type="ECO:0000259" key="2">
    <source>
        <dbReference type="Pfam" id="PF14403"/>
    </source>
</evidence>
<evidence type="ECO:0000313" key="3">
    <source>
        <dbReference type="EMBL" id="OYQ33529.1"/>
    </source>
</evidence>
<reference evidence="3 4" key="1">
    <citation type="submission" date="2017-07" db="EMBL/GenBank/DDBJ databases">
        <title>Niveispirillum cyanobacteriorum sp. nov., isolated from cyanobacterial aggregates in a eutrophic lake.</title>
        <authorList>
            <person name="Cai H."/>
        </authorList>
    </citation>
    <scope>NUCLEOTIDE SEQUENCE [LARGE SCALE GENOMIC DNA]</scope>
    <source>
        <strain evidence="4">TH1-14</strain>
    </source>
</reference>
<proteinExistence type="predicted"/>
<comment type="caution">
    <text evidence="3">The sequence shown here is derived from an EMBL/GenBank/DDBJ whole genome shotgun (WGS) entry which is preliminary data.</text>
</comment>
<organism evidence="3 4">
    <name type="scientific">Niveispirillum lacus</name>
    <dbReference type="NCBI Taxonomy" id="1981099"/>
    <lineage>
        <taxon>Bacteria</taxon>
        <taxon>Pseudomonadati</taxon>
        <taxon>Pseudomonadota</taxon>
        <taxon>Alphaproteobacteria</taxon>
        <taxon>Rhodospirillales</taxon>
        <taxon>Azospirillaceae</taxon>
        <taxon>Niveispirillum</taxon>
    </lineage>
</organism>
<dbReference type="PANTHER" id="PTHR34595">
    <property type="entry name" value="BLR5612 PROTEIN"/>
    <property type="match status" value="1"/>
</dbReference>
<dbReference type="Proteomes" id="UP000216998">
    <property type="component" value="Unassembled WGS sequence"/>
</dbReference>
<dbReference type="PANTHER" id="PTHR34595:SF7">
    <property type="entry name" value="SLL1039 PROTEIN"/>
    <property type="match status" value="1"/>
</dbReference>
<dbReference type="AlphaFoldDB" id="A0A255YWH3"/>
<accession>A0A255YWH3</accession>
<dbReference type="OrthoDB" id="9804079at2"/>
<dbReference type="PIRSF" id="PIRSF005522">
    <property type="entry name" value="UCP005522"/>
    <property type="match status" value="1"/>
</dbReference>
<dbReference type="InterPro" id="IPR051680">
    <property type="entry name" value="ATP-dep_Glu-Cys_Ligase-2"/>
</dbReference>
<protein>
    <recommendedName>
        <fullName evidence="2">Circularly permuted ATP-grasp type 2 domain-containing protein</fullName>
    </recommendedName>
</protein>
<dbReference type="Pfam" id="PF14403">
    <property type="entry name" value="CP_ATPgrasp_2"/>
    <property type="match status" value="1"/>
</dbReference>
<gene>
    <name evidence="3" type="ORF">CHU95_14140</name>
</gene>
<feature type="compositionally biased region" description="Low complexity" evidence="1">
    <location>
        <begin position="519"/>
        <end position="536"/>
    </location>
</feature>
<name>A0A255YWH3_9PROT</name>
<evidence type="ECO:0000256" key="1">
    <source>
        <dbReference type="SAM" id="MobiDB-lite"/>
    </source>
</evidence>
<feature type="domain" description="Circularly permuted ATP-grasp type 2" evidence="2">
    <location>
        <begin position="96"/>
        <end position="475"/>
    </location>
</feature>
<feature type="region of interest" description="Disordered" evidence="1">
    <location>
        <begin position="486"/>
        <end position="536"/>
    </location>
</feature>